<organism evidence="15 16">
    <name type="scientific">Haloechinothrix salitolerans</name>
    <dbReference type="NCBI Taxonomy" id="926830"/>
    <lineage>
        <taxon>Bacteria</taxon>
        <taxon>Bacillati</taxon>
        <taxon>Actinomycetota</taxon>
        <taxon>Actinomycetes</taxon>
        <taxon>Pseudonocardiales</taxon>
        <taxon>Pseudonocardiaceae</taxon>
        <taxon>Haloechinothrix</taxon>
    </lineage>
</organism>
<gene>
    <name evidence="15" type="ORF">ACFQGD_04895</name>
</gene>
<dbReference type="PROSITE" id="PS50885">
    <property type="entry name" value="HAMP"/>
    <property type="match status" value="1"/>
</dbReference>
<dbReference type="Pfam" id="PF02518">
    <property type="entry name" value="HATPase_c"/>
    <property type="match status" value="1"/>
</dbReference>
<evidence type="ECO:0000256" key="8">
    <source>
        <dbReference type="ARBA" id="ARBA00022777"/>
    </source>
</evidence>
<feature type="compositionally biased region" description="Basic and acidic residues" evidence="12">
    <location>
        <begin position="979"/>
        <end position="997"/>
    </location>
</feature>
<feature type="region of interest" description="Disordered" evidence="12">
    <location>
        <begin position="680"/>
        <end position="719"/>
    </location>
</feature>
<keyword evidence="16" id="KW-1185">Reference proteome</keyword>
<evidence type="ECO:0000256" key="9">
    <source>
        <dbReference type="ARBA" id="ARBA00022840"/>
    </source>
</evidence>
<dbReference type="InterPro" id="IPR003660">
    <property type="entry name" value="HAMP_dom"/>
</dbReference>
<evidence type="ECO:0000256" key="2">
    <source>
        <dbReference type="ARBA" id="ARBA00004370"/>
    </source>
</evidence>
<keyword evidence="9" id="KW-0067">ATP-binding</keyword>
<feature type="compositionally biased region" description="Low complexity" evidence="12">
    <location>
        <begin position="810"/>
        <end position="821"/>
    </location>
</feature>
<dbReference type="InterPro" id="IPR013587">
    <property type="entry name" value="Nitrate/nitrite_sensing"/>
</dbReference>
<keyword evidence="7" id="KW-0547">Nucleotide-binding</keyword>
<accession>A0ABW2BX94</accession>
<dbReference type="Gene3D" id="6.10.340.10">
    <property type="match status" value="1"/>
</dbReference>
<reference evidence="16" key="1">
    <citation type="journal article" date="2019" name="Int. J. Syst. Evol. Microbiol.">
        <title>The Global Catalogue of Microorganisms (GCM) 10K type strain sequencing project: providing services to taxonomists for standard genome sequencing and annotation.</title>
        <authorList>
            <consortium name="The Broad Institute Genomics Platform"/>
            <consortium name="The Broad Institute Genome Sequencing Center for Infectious Disease"/>
            <person name="Wu L."/>
            <person name="Ma J."/>
        </authorList>
    </citation>
    <scope>NUCLEOTIDE SEQUENCE [LARGE SCALE GENOMIC DNA]</scope>
    <source>
        <strain evidence="16">KCTC 32255</strain>
    </source>
</reference>
<comment type="subcellular location">
    <subcellularLocation>
        <location evidence="2">Membrane</location>
    </subcellularLocation>
</comment>
<keyword evidence="8" id="KW-0418">Kinase</keyword>
<dbReference type="SMART" id="SM00304">
    <property type="entry name" value="HAMP"/>
    <property type="match status" value="1"/>
</dbReference>
<feature type="compositionally biased region" description="Basic and acidic residues" evidence="12">
    <location>
        <begin position="724"/>
        <end position="736"/>
    </location>
</feature>
<evidence type="ECO:0000256" key="13">
    <source>
        <dbReference type="SAM" id="Phobius"/>
    </source>
</evidence>
<dbReference type="Pfam" id="PF00672">
    <property type="entry name" value="HAMP"/>
    <property type="match status" value="1"/>
</dbReference>
<evidence type="ECO:0000259" key="14">
    <source>
        <dbReference type="PROSITE" id="PS50885"/>
    </source>
</evidence>
<dbReference type="PANTHER" id="PTHR44936:SF9">
    <property type="entry name" value="SENSOR PROTEIN CREC"/>
    <property type="match status" value="1"/>
</dbReference>
<evidence type="ECO:0000256" key="5">
    <source>
        <dbReference type="ARBA" id="ARBA00022679"/>
    </source>
</evidence>
<evidence type="ECO:0000256" key="10">
    <source>
        <dbReference type="ARBA" id="ARBA00022989"/>
    </source>
</evidence>
<feature type="compositionally biased region" description="Basic and acidic residues" evidence="12">
    <location>
        <begin position="908"/>
        <end position="929"/>
    </location>
</feature>
<keyword evidence="13" id="KW-0472">Membrane</keyword>
<feature type="compositionally biased region" description="Low complexity" evidence="12">
    <location>
        <begin position="1040"/>
        <end position="1050"/>
    </location>
</feature>
<feature type="transmembrane region" description="Helical" evidence="13">
    <location>
        <begin position="363"/>
        <end position="384"/>
    </location>
</feature>
<comment type="caution">
    <text evidence="15">The sequence shown here is derived from an EMBL/GenBank/DDBJ whole genome shotgun (WGS) entry which is preliminary data.</text>
</comment>
<dbReference type="EC" id="2.7.13.3" evidence="3"/>
<dbReference type="InterPro" id="IPR003594">
    <property type="entry name" value="HATPase_dom"/>
</dbReference>
<dbReference type="CDD" id="cd06225">
    <property type="entry name" value="HAMP"/>
    <property type="match status" value="1"/>
</dbReference>
<evidence type="ECO:0000256" key="3">
    <source>
        <dbReference type="ARBA" id="ARBA00012438"/>
    </source>
</evidence>
<dbReference type="Pfam" id="PF08376">
    <property type="entry name" value="NIT"/>
    <property type="match status" value="1"/>
</dbReference>
<dbReference type="EMBL" id="JBHSXX010000001">
    <property type="protein sequence ID" value="MFC6866474.1"/>
    <property type="molecule type" value="Genomic_DNA"/>
</dbReference>
<feature type="compositionally biased region" description="Basic and acidic residues" evidence="12">
    <location>
        <begin position="1185"/>
        <end position="1196"/>
    </location>
</feature>
<dbReference type="InterPro" id="IPR036890">
    <property type="entry name" value="HATPase_C_sf"/>
</dbReference>
<feature type="region of interest" description="Disordered" evidence="12">
    <location>
        <begin position="962"/>
        <end position="1196"/>
    </location>
</feature>
<evidence type="ECO:0000313" key="16">
    <source>
        <dbReference type="Proteomes" id="UP001596337"/>
    </source>
</evidence>
<dbReference type="Proteomes" id="UP001596337">
    <property type="component" value="Unassembled WGS sequence"/>
</dbReference>
<keyword evidence="11" id="KW-0902">Two-component regulatory system</keyword>
<feature type="region of interest" description="Disordered" evidence="12">
    <location>
        <begin position="724"/>
        <end position="743"/>
    </location>
</feature>
<evidence type="ECO:0000256" key="6">
    <source>
        <dbReference type="ARBA" id="ARBA00022692"/>
    </source>
</evidence>
<dbReference type="RefSeq" id="WP_345395521.1">
    <property type="nucleotide sequence ID" value="NZ_BAABLA010000024.1"/>
</dbReference>
<feature type="domain" description="HAMP" evidence="14">
    <location>
        <begin position="381"/>
        <end position="451"/>
    </location>
</feature>
<keyword evidence="10 13" id="KW-1133">Transmembrane helix</keyword>
<evidence type="ECO:0000256" key="4">
    <source>
        <dbReference type="ARBA" id="ARBA00022553"/>
    </source>
</evidence>
<dbReference type="SMART" id="SM00387">
    <property type="entry name" value="HATPase_c"/>
    <property type="match status" value="1"/>
</dbReference>
<name>A0ABW2BX94_9PSEU</name>
<dbReference type="Gene3D" id="3.30.565.10">
    <property type="entry name" value="Histidine kinase-like ATPase, C-terminal domain"/>
    <property type="match status" value="1"/>
</dbReference>
<evidence type="ECO:0000256" key="12">
    <source>
        <dbReference type="SAM" id="MobiDB-lite"/>
    </source>
</evidence>
<keyword evidence="4" id="KW-0597">Phosphoprotein</keyword>
<dbReference type="PANTHER" id="PTHR44936">
    <property type="entry name" value="SENSOR PROTEIN CREC"/>
    <property type="match status" value="1"/>
</dbReference>
<sequence length="1196" mass="128162">MPRRATAHPDDATQRASAEPADGDGRSTRRGFRPRLRWLSPSVTGGAWRLRNWSLRTKLIAALLVPTMTALVLIGMRFHGQVASAGELAQLSARVRTDTAVASLVHVLQRERDLTVRHIARDRQGEPTELRKQRDRVDKELGEFSRALAASRPELAPNAANRFEKLRERLNDLSKLRFGAQHAAYPADAVLRSYSELISALLSAREQSVATISEPELVRLQLAGSAVSQAKDQMSVARALVAEALVKRSLSSERERRLSSASAEAEAWRTDFRKFATPAQRRMYDDTVTGLIVDQRNDMIESVLVRTETGQSFDGLDPARWETSSTYTINLVRDVEEALLAQMQQRTDALAGAARTAALRDSAIVIGALLIAVLLALVIARSLLRPLRTLRSSALEVAEYRLPAAVHGLLVDPHAARSADVAPVPVNSNDEVGHVARAFDAVHGEAIRLATEQAELRSNVNAMFVNLSRRGQELADRQLDMLDRMEAEEQDPDTLASLFELDHLATRSRRICENLLVLTGNDFARMLPGTVAASEVVGAALSEIEQYQRVELASVPDIAVRGDVVSDVVHVISELLENATNGSPTDTMVTLASSVDKNGAWLIEITDSGPGMSQEAIDSANSRLAELPEIDVEASRKMGLYVVGRLAQRNGLEVRLRHASTGGLTASVLVPAQVIGELSEDTEVGPSTEPGRRPEWLDTVTVRSRKNQGSGPPKRAPVVTERAAHPEEGVVHHPLDDDQPTERLPVYKDLLTRWFREGDDEPELPGLYTGPSRPVRSLPEGEATEGDAGGTASSVSPSASAAPSEDEEATATADARGGTDVAARHDGGTEPPEPPAETEPSAETEPPTDLDADTGPRAITKPKMRPVRNSATEAEAVVESFFDAVLDGAPGPSPVAAEPAAPPTSGGADDHVDFAARSESRTDAERSDPDSAGEPATDEREADDRSTGDDFGLIAVLDAVTGRSKRFSTSADVAADAEPDAHGHATSDSSRYAEPRFRPAPNPVPVSSYTGSPDTEDEQDGTHEGVNGHEPVSEPDGVGSSASASTRRTTPITRVERPTIWTNQPADAANGVNSANQGVSRSTAEFAPPSQGELDLAEADLSPPSEGGTDRLDRTSDLLSGDTDASDDGEDVAMRTDVISRAPDAVRSRMRSLSEGMQRARQGSDGEYADSGHRATVGVGQQQWLDERVGSGGKEG</sequence>
<feature type="region of interest" description="Disordered" evidence="12">
    <location>
        <begin position="758"/>
        <end position="873"/>
    </location>
</feature>
<evidence type="ECO:0000256" key="7">
    <source>
        <dbReference type="ARBA" id="ARBA00022741"/>
    </source>
</evidence>
<evidence type="ECO:0000256" key="1">
    <source>
        <dbReference type="ARBA" id="ARBA00000085"/>
    </source>
</evidence>
<feature type="compositionally biased region" description="Polar residues" evidence="12">
    <location>
        <begin position="1060"/>
        <end position="1083"/>
    </location>
</feature>
<protein>
    <recommendedName>
        <fullName evidence="3">histidine kinase</fullName>
        <ecNumber evidence="3">2.7.13.3</ecNumber>
    </recommendedName>
</protein>
<feature type="region of interest" description="Disordered" evidence="12">
    <location>
        <begin position="885"/>
        <end position="950"/>
    </location>
</feature>
<keyword evidence="6 13" id="KW-0812">Transmembrane</keyword>
<keyword evidence="5" id="KW-0808">Transferase</keyword>
<feature type="compositionally biased region" description="Basic and acidic residues" evidence="12">
    <location>
        <begin position="937"/>
        <end position="948"/>
    </location>
</feature>
<feature type="compositionally biased region" description="Low complexity" evidence="12">
    <location>
        <begin position="790"/>
        <end position="803"/>
    </location>
</feature>
<feature type="compositionally biased region" description="Acidic residues" evidence="12">
    <location>
        <begin position="840"/>
        <end position="852"/>
    </location>
</feature>
<proteinExistence type="predicted"/>
<evidence type="ECO:0000313" key="15">
    <source>
        <dbReference type="EMBL" id="MFC6866474.1"/>
    </source>
</evidence>
<evidence type="ECO:0000256" key="11">
    <source>
        <dbReference type="ARBA" id="ARBA00023012"/>
    </source>
</evidence>
<dbReference type="InterPro" id="IPR050980">
    <property type="entry name" value="2C_sensor_his_kinase"/>
</dbReference>
<feature type="region of interest" description="Disordered" evidence="12">
    <location>
        <begin position="1"/>
        <end position="31"/>
    </location>
</feature>
<dbReference type="SUPFAM" id="SSF55874">
    <property type="entry name" value="ATPase domain of HSP90 chaperone/DNA topoisomerase II/histidine kinase"/>
    <property type="match status" value="1"/>
</dbReference>
<comment type="catalytic activity">
    <reaction evidence="1">
        <text>ATP + protein L-histidine = ADP + protein N-phospho-L-histidine.</text>
        <dbReference type="EC" id="2.7.13.3"/>
    </reaction>
</comment>